<organism evidence="1 2">
    <name type="scientific">Tolypocladium ophioglossoides (strain CBS 100239)</name>
    <name type="common">Snaketongue truffleclub</name>
    <name type="synonym">Elaphocordyceps ophioglossoides</name>
    <dbReference type="NCBI Taxonomy" id="1163406"/>
    <lineage>
        <taxon>Eukaryota</taxon>
        <taxon>Fungi</taxon>
        <taxon>Dikarya</taxon>
        <taxon>Ascomycota</taxon>
        <taxon>Pezizomycotina</taxon>
        <taxon>Sordariomycetes</taxon>
        <taxon>Hypocreomycetidae</taxon>
        <taxon>Hypocreales</taxon>
        <taxon>Ophiocordycipitaceae</taxon>
        <taxon>Tolypocladium</taxon>
    </lineage>
</organism>
<evidence type="ECO:0000313" key="2">
    <source>
        <dbReference type="Proteomes" id="UP000036947"/>
    </source>
</evidence>
<proteinExistence type="predicted"/>
<dbReference type="AlphaFoldDB" id="A0A0L0N8J1"/>
<dbReference type="EMBL" id="LFRF01000013">
    <property type="protein sequence ID" value="KND90339.1"/>
    <property type="molecule type" value="Genomic_DNA"/>
</dbReference>
<dbReference type="Proteomes" id="UP000036947">
    <property type="component" value="Unassembled WGS sequence"/>
</dbReference>
<reference evidence="1 2" key="1">
    <citation type="journal article" date="2015" name="BMC Genomics">
        <title>The genome of the truffle-parasite Tolypocladium ophioglossoides and the evolution of antifungal peptaibiotics.</title>
        <authorList>
            <person name="Quandt C.A."/>
            <person name="Bushley K.E."/>
            <person name="Spatafora J.W."/>
        </authorList>
    </citation>
    <scope>NUCLEOTIDE SEQUENCE [LARGE SCALE GENOMIC DNA]</scope>
    <source>
        <strain evidence="1 2">CBS 100239</strain>
    </source>
</reference>
<accession>A0A0L0N8J1</accession>
<gene>
    <name evidence="1" type="ORF">TOPH_04910</name>
</gene>
<name>A0A0L0N8J1_TOLOC</name>
<keyword evidence="2" id="KW-1185">Reference proteome</keyword>
<dbReference type="OrthoDB" id="4927404at2759"/>
<evidence type="ECO:0000313" key="1">
    <source>
        <dbReference type="EMBL" id="KND90339.1"/>
    </source>
</evidence>
<sequence length="180" mass="19696">MSTEKTSLLSLPVEIRLQIYDLLLTLPPLLQALRPPGARPQRLVNAEATPLRYANIFLAHHSQLSSFPRLRPSYAPVREASALRRIRRFHVVLRLDCEVPCSRAAFAAAFSGLDELVVEVVQAVFLGAGCANMKAYVRWLEGVMMSAPGARVDEFEPSGMNGRIVSTLLSGHSTDPGCAV</sequence>
<protein>
    <submittedName>
        <fullName evidence="1">Uncharacterized protein</fullName>
    </submittedName>
</protein>
<comment type="caution">
    <text evidence="1">The sequence shown here is derived from an EMBL/GenBank/DDBJ whole genome shotgun (WGS) entry which is preliminary data.</text>
</comment>